<protein>
    <submittedName>
        <fullName evidence="1">Uncharacterized protein</fullName>
    </submittedName>
</protein>
<evidence type="ECO:0000313" key="1">
    <source>
        <dbReference type="EMBL" id="NYF52308.1"/>
    </source>
</evidence>
<sequence length="211" mass="23548">MTQPEFAPKLVDNPNRVVTFRCQGTALDLIESAGRQARIPIGLVLDARQETIFHTKRQFDLIGADAASALREAIRETGYELKQEGDVLVIVPVTLTDRQRNLLALRLTNFKTLPGSTMFDLGLHLNMWLRDATNPMTGYNLSHPSSNNEEQFTFAEIPSATTQEIANRIVDLGSKGMWVLRLNAGEADGKPVDTLEIEPYQHHSNRPVVVQ</sequence>
<proteinExistence type="predicted"/>
<accession>A0A7Y9NMY3</accession>
<comment type="caution">
    <text evidence="1">The sequence shown here is derived from an EMBL/GenBank/DDBJ whole genome shotgun (WGS) entry which is preliminary data.</text>
</comment>
<dbReference type="EMBL" id="JACCCV010000002">
    <property type="protein sequence ID" value="NYF52308.1"/>
    <property type="molecule type" value="Genomic_DNA"/>
</dbReference>
<organism evidence="1 2">
    <name type="scientific">Tunturiibacter lichenicola</name>
    <dbReference type="NCBI Taxonomy" id="2051959"/>
    <lineage>
        <taxon>Bacteria</taxon>
        <taxon>Pseudomonadati</taxon>
        <taxon>Acidobacteriota</taxon>
        <taxon>Terriglobia</taxon>
        <taxon>Terriglobales</taxon>
        <taxon>Acidobacteriaceae</taxon>
        <taxon>Tunturiibacter</taxon>
    </lineage>
</organism>
<dbReference type="Proteomes" id="UP000534186">
    <property type="component" value="Unassembled WGS sequence"/>
</dbReference>
<evidence type="ECO:0000313" key="2">
    <source>
        <dbReference type="Proteomes" id="UP000534186"/>
    </source>
</evidence>
<name>A0A7Y9NMY3_9BACT</name>
<gene>
    <name evidence="1" type="ORF">HDF12_002707</name>
</gene>
<reference evidence="1 2" key="1">
    <citation type="submission" date="2020-07" db="EMBL/GenBank/DDBJ databases">
        <title>Genomic Encyclopedia of Type Strains, Phase IV (KMG-V): Genome sequencing to study the core and pangenomes of soil and plant-associated prokaryotes.</title>
        <authorList>
            <person name="Whitman W."/>
        </authorList>
    </citation>
    <scope>NUCLEOTIDE SEQUENCE [LARGE SCALE GENOMIC DNA]</scope>
    <source>
        <strain evidence="1 2">M8UP30</strain>
    </source>
</reference>
<dbReference type="AlphaFoldDB" id="A0A7Y9NMY3"/>